<dbReference type="InterPro" id="IPR022775">
    <property type="entry name" value="AP_mu_sigma_su"/>
</dbReference>
<dbReference type="InterPro" id="IPR011012">
    <property type="entry name" value="Longin-like_dom_sf"/>
</dbReference>
<evidence type="ECO:0000259" key="7">
    <source>
        <dbReference type="Pfam" id="PF01217"/>
    </source>
</evidence>
<dbReference type="Pfam" id="PF01217">
    <property type="entry name" value="Clat_adaptor_s"/>
    <property type="match status" value="1"/>
</dbReference>
<dbReference type="VEuPathDB" id="TriTrypDB:ADEAN_000734000"/>
<feature type="region of interest" description="Disordered" evidence="6">
    <location>
        <begin position="211"/>
        <end position="233"/>
    </location>
</feature>
<protein>
    <submittedName>
        <fullName evidence="8">Clathrin adaptor complex small chain, putative</fullName>
    </submittedName>
</protein>
<keyword evidence="3" id="KW-0813">Transport</keyword>
<keyword evidence="9" id="KW-1185">Reference proteome</keyword>
<dbReference type="OrthoDB" id="10261046at2759"/>
<dbReference type="GO" id="GO:0015031">
    <property type="term" value="P:protein transport"/>
    <property type="evidence" value="ECO:0007669"/>
    <property type="project" value="UniProtKB-KW"/>
</dbReference>
<evidence type="ECO:0000313" key="9">
    <source>
        <dbReference type="Proteomes" id="UP000515908"/>
    </source>
</evidence>
<dbReference type="AlphaFoldDB" id="A0A7G2CL96"/>
<evidence type="ECO:0000256" key="4">
    <source>
        <dbReference type="ARBA" id="ARBA00022927"/>
    </source>
</evidence>
<evidence type="ECO:0000313" key="8">
    <source>
        <dbReference type="EMBL" id="CAD2219827.1"/>
    </source>
</evidence>
<keyword evidence="5" id="KW-0472">Membrane</keyword>
<sequence>MKEPFTQNYFFFSLSIKPFISLPMIKAVLIINTAGKVRFAHFYEKQISLAQQILLCKIIFSKVNERIMINDNDYLLCNFLLSSLAEWPTPDTKIIYRRFATLIFIFITDSSESQLAILDLIQVFVEVLDRIFESVCELDIIFHIDKVTYILTEMIMGGLVLEMSREEIIKHLNAMNKLAAMSNHTNNGSGSNENSGLGFFSNFLPTGFGNNNSNNNNGGEKKAVRSGFASGYR</sequence>
<dbReference type="InterPro" id="IPR016635">
    <property type="entry name" value="AP_complex_ssu"/>
</dbReference>
<evidence type="ECO:0000256" key="2">
    <source>
        <dbReference type="ARBA" id="ARBA00006972"/>
    </source>
</evidence>
<dbReference type="SUPFAM" id="SSF64356">
    <property type="entry name" value="SNARE-like"/>
    <property type="match status" value="1"/>
</dbReference>
<reference evidence="8 9" key="1">
    <citation type="submission" date="2020-08" db="EMBL/GenBank/DDBJ databases">
        <authorList>
            <person name="Newling K."/>
            <person name="Davey J."/>
            <person name="Forrester S."/>
        </authorList>
    </citation>
    <scope>NUCLEOTIDE SEQUENCE [LARGE SCALE GENOMIC DNA]</scope>
    <source>
        <strain evidence="9">Crithidia deanei Carvalho (ATCC PRA-265)</strain>
    </source>
</reference>
<accession>A0A7G2CL96</accession>
<organism evidence="8 9">
    <name type="scientific">Angomonas deanei</name>
    <dbReference type="NCBI Taxonomy" id="59799"/>
    <lineage>
        <taxon>Eukaryota</taxon>
        <taxon>Discoba</taxon>
        <taxon>Euglenozoa</taxon>
        <taxon>Kinetoplastea</taxon>
        <taxon>Metakinetoplastina</taxon>
        <taxon>Trypanosomatida</taxon>
        <taxon>Trypanosomatidae</taxon>
        <taxon>Strigomonadinae</taxon>
        <taxon>Angomonas</taxon>
    </lineage>
</organism>
<gene>
    <name evidence="8" type="ORF">ADEAN_000734000</name>
</gene>
<name>A0A7G2CL96_9TRYP</name>
<proteinExistence type="inferred from homology"/>
<evidence type="ECO:0000256" key="5">
    <source>
        <dbReference type="ARBA" id="ARBA00023136"/>
    </source>
</evidence>
<evidence type="ECO:0000256" key="3">
    <source>
        <dbReference type="ARBA" id="ARBA00022448"/>
    </source>
</evidence>
<dbReference type="GO" id="GO:0012505">
    <property type="term" value="C:endomembrane system"/>
    <property type="evidence" value="ECO:0007669"/>
    <property type="project" value="UniProtKB-SubCell"/>
</dbReference>
<dbReference type="Proteomes" id="UP000515908">
    <property type="component" value="Chromosome 15"/>
</dbReference>
<dbReference type="PANTHER" id="PTHR11753">
    <property type="entry name" value="ADAPTOR COMPLEXES SMALL SUBUNIT FAMILY"/>
    <property type="match status" value="1"/>
</dbReference>
<dbReference type="Gene3D" id="3.30.450.60">
    <property type="match status" value="1"/>
</dbReference>
<evidence type="ECO:0000256" key="1">
    <source>
        <dbReference type="ARBA" id="ARBA00004308"/>
    </source>
</evidence>
<dbReference type="EMBL" id="LR877159">
    <property type="protein sequence ID" value="CAD2219827.1"/>
    <property type="molecule type" value="Genomic_DNA"/>
</dbReference>
<keyword evidence="4" id="KW-0653">Protein transport</keyword>
<evidence type="ECO:0000256" key="6">
    <source>
        <dbReference type="SAM" id="MobiDB-lite"/>
    </source>
</evidence>
<feature type="domain" description="AP complex mu/sigma subunit" evidence="7">
    <location>
        <begin position="24"/>
        <end position="178"/>
    </location>
</feature>
<comment type="similarity">
    <text evidence="2">Belongs to the adaptor complexes small subunit family.</text>
</comment>
<comment type="subcellular location">
    <subcellularLocation>
        <location evidence="1">Endomembrane system</location>
    </subcellularLocation>
</comment>